<dbReference type="GO" id="GO:0004421">
    <property type="term" value="F:hydroxymethylglutaryl-CoA synthase activity"/>
    <property type="evidence" value="ECO:0007669"/>
    <property type="project" value="InterPro"/>
</dbReference>
<evidence type="ECO:0000313" key="7">
    <source>
        <dbReference type="EMBL" id="AHX39391.1"/>
    </source>
</evidence>
<dbReference type="EMBL" id="KJ411867">
    <property type="protein sequence ID" value="AHX39391.1"/>
    <property type="molecule type" value="Genomic_DNA"/>
</dbReference>
<dbReference type="InterPro" id="IPR013746">
    <property type="entry name" value="HMG_CoA_synt_C_dom"/>
</dbReference>
<dbReference type="AlphaFoldDB" id="A0A023PZN6"/>
<accession>A0A023PZN6</accession>
<dbReference type="NCBIfam" id="TIGR01835">
    <property type="entry name" value="HMG-CoA-S_prok"/>
    <property type="match status" value="1"/>
</dbReference>
<dbReference type="GO" id="GO:0016747">
    <property type="term" value="F:acyltransferase activity, transferring groups other than amino-acyl groups"/>
    <property type="evidence" value="ECO:0007669"/>
    <property type="project" value="UniProtKB-ARBA"/>
</dbReference>
<feature type="binding site" evidence="4">
    <location>
        <position position="246"/>
    </location>
    <ligand>
        <name>(3S)-3-hydroxy-3-methylglutaryl-CoA</name>
        <dbReference type="ChEBI" id="CHEBI:43074"/>
    </ligand>
</feature>
<feature type="domain" description="Hydroxymethylglutaryl-coenzyme A synthase N-terminal" evidence="5">
    <location>
        <begin position="7"/>
        <end position="168"/>
    </location>
</feature>
<reference evidence="7" key="1">
    <citation type="submission" date="2014-02" db="EMBL/GenBank/DDBJ databases">
        <title>Streptomyces sp. WT6 mevalonate pathway gene cluster, complete sequence.</title>
        <authorList>
            <person name="Wang T."/>
            <person name="Qin Z."/>
        </authorList>
    </citation>
    <scope>NUCLEOTIDE SEQUENCE</scope>
    <source>
        <strain evidence="7">WT6</strain>
    </source>
</reference>
<dbReference type="InterPro" id="IPR013528">
    <property type="entry name" value="HMG_CoA_synth_N"/>
</dbReference>
<evidence type="ECO:0000256" key="1">
    <source>
        <dbReference type="ARBA" id="ARBA00007061"/>
    </source>
</evidence>
<proteinExistence type="inferred from homology"/>
<dbReference type="Gene3D" id="3.40.47.10">
    <property type="match status" value="2"/>
</dbReference>
<feature type="active site" description="Acyl-thioester intermediate" evidence="3">
    <location>
        <position position="115"/>
    </location>
</feature>
<dbReference type="SUPFAM" id="SSF53901">
    <property type="entry name" value="Thiolase-like"/>
    <property type="match status" value="2"/>
</dbReference>
<feature type="active site" description="Proton donor/acceptor" evidence="3">
    <location>
        <position position="237"/>
    </location>
</feature>
<evidence type="ECO:0000259" key="5">
    <source>
        <dbReference type="Pfam" id="PF01154"/>
    </source>
</evidence>
<dbReference type="PANTHER" id="PTHR43323">
    <property type="entry name" value="3-HYDROXY-3-METHYLGLUTARYL COENZYME A SYNTHASE"/>
    <property type="match status" value="1"/>
</dbReference>
<gene>
    <name evidence="7" type="ORF">wt6.14c</name>
</gene>
<feature type="binding site" evidence="4">
    <location>
        <position position="147"/>
    </location>
    <ligand>
        <name>(3S)-3-hydroxy-3-methylglutaryl-CoA</name>
        <dbReference type="ChEBI" id="CHEBI:43074"/>
    </ligand>
</feature>
<dbReference type="InterPro" id="IPR016039">
    <property type="entry name" value="Thiolase-like"/>
</dbReference>
<feature type="binding site" evidence="4">
    <location>
        <position position="279"/>
    </location>
    <ligand>
        <name>(3S)-3-hydroxy-3-methylglutaryl-CoA</name>
        <dbReference type="ChEBI" id="CHEBI:43074"/>
    </ligand>
</feature>
<keyword evidence="2" id="KW-0808">Transferase</keyword>
<dbReference type="InterPro" id="IPR011554">
    <property type="entry name" value="HMG_CoA_synthase_prok"/>
</dbReference>
<dbReference type="GO" id="GO:0006084">
    <property type="term" value="P:acetyl-CoA metabolic process"/>
    <property type="evidence" value="ECO:0007669"/>
    <property type="project" value="InterPro"/>
</dbReference>
<sequence length="398" mass="42968">MPPDTPIGIHDLAFRTTSLALTHSELARHTGANIAKYHQGIGQYAMSIPAADEDIVTMAAEACTAVLERHGSERLRTLILATETGVDQAKAAGVYVHSLLGLPPQIRVVELKQACYGATAALQFAAALVRQAPDEHVLVVASDIARYDLNSPGEATQGAAAAALLIGAHPAVAALDRISGLHTHDVMDFWRPTYRTTALVDGRKSLDAYLEALEGAWLDHQKRGGLPLQSLHTVCYHQPFTRMANKAHRHLLRLAPTSTRAPDSTALAATTHYNRTVGNSYTASLYLALASLLDHTAGLDDADVGLFSYGSGCVAEFLTARITPGYQQHLRTEEHSAALSARRRVGYDEYRQLHDQSLPTDGSTLHIPGASRNAYRLAGIDAHRRIYCRTVQPTIAPA</sequence>
<evidence type="ECO:0000256" key="3">
    <source>
        <dbReference type="PIRSR" id="PIRSR611554-1"/>
    </source>
</evidence>
<dbReference type="Pfam" id="PF01154">
    <property type="entry name" value="HMG_CoA_synt_N"/>
    <property type="match status" value="1"/>
</dbReference>
<evidence type="ECO:0008006" key="8">
    <source>
        <dbReference type="Google" id="ProtNLM"/>
    </source>
</evidence>
<feature type="active site" description="Proton donor/acceptor" evidence="3">
    <location>
        <position position="83"/>
    </location>
</feature>
<organism evidence="7">
    <name type="scientific">Streptomyces sp. WT6</name>
    <dbReference type="NCBI Taxonomy" id="1486372"/>
    <lineage>
        <taxon>Bacteria</taxon>
        <taxon>Bacillati</taxon>
        <taxon>Actinomycetota</taxon>
        <taxon>Actinomycetes</taxon>
        <taxon>Kitasatosporales</taxon>
        <taxon>Streptomycetaceae</taxon>
        <taxon>Streptomyces</taxon>
    </lineage>
</organism>
<evidence type="ECO:0000256" key="2">
    <source>
        <dbReference type="ARBA" id="ARBA00022679"/>
    </source>
</evidence>
<protein>
    <recommendedName>
        <fullName evidence="8">Hydroxymethylglutaryl-CoA synthase</fullName>
    </recommendedName>
</protein>
<dbReference type="CDD" id="cd00827">
    <property type="entry name" value="init_cond_enzymes"/>
    <property type="match status" value="1"/>
</dbReference>
<dbReference type="PANTHER" id="PTHR43323:SF2">
    <property type="entry name" value="HYDROXYMETHYLGLUTARYL-COA SYNTHASE"/>
    <property type="match status" value="1"/>
</dbReference>
<evidence type="ECO:0000256" key="4">
    <source>
        <dbReference type="PIRSR" id="PIRSR611554-2"/>
    </source>
</evidence>
<name>A0A023PZN6_9ACTN</name>
<dbReference type="Pfam" id="PF08540">
    <property type="entry name" value="HMG_CoA_synt_C"/>
    <property type="match status" value="1"/>
</dbReference>
<feature type="domain" description="Hydroxymethylglutaryl-coenzyme A synthase C-terminal" evidence="6">
    <location>
        <begin position="268"/>
        <end position="352"/>
    </location>
</feature>
<evidence type="ECO:0000259" key="6">
    <source>
        <dbReference type="Pfam" id="PF08540"/>
    </source>
</evidence>
<comment type="similarity">
    <text evidence="1">Belongs to the thiolase-like superfamily. HMG-CoA synthase family.</text>
</comment>